<sequence length="120" mass="13859">MSSDVLEHALEKIDAEILVLQERIRSLRSSRNALVSIHRLPPEVMTQIFKWYQSSHGTWMDMPSRPGGKAFQKWLQVTQVSQRWRNIARRYKALYSTIPTLDAEYARAMLEASGDTPLSI</sequence>
<organism evidence="1 2">
    <name type="scientific">Pluteus cervinus</name>
    <dbReference type="NCBI Taxonomy" id="181527"/>
    <lineage>
        <taxon>Eukaryota</taxon>
        <taxon>Fungi</taxon>
        <taxon>Dikarya</taxon>
        <taxon>Basidiomycota</taxon>
        <taxon>Agaricomycotina</taxon>
        <taxon>Agaricomycetes</taxon>
        <taxon>Agaricomycetidae</taxon>
        <taxon>Agaricales</taxon>
        <taxon>Pluteineae</taxon>
        <taxon>Pluteaceae</taxon>
        <taxon>Pluteus</taxon>
    </lineage>
</organism>
<protein>
    <submittedName>
        <fullName evidence="1">Uncharacterized protein</fullName>
    </submittedName>
</protein>
<dbReference type="Proteomes" id="UP000308600">
    <property type="component" value="Unassembled WGS sequence"/>
</dbReference>
<gene>
    <name evidence="1" type="ORF">BDN72DRAFT_765730</name>
</gene>
<feature type="non-terminal residue" evidence="1">
    <location>
        <position position="120"/>
    </location>
</feature>
<keyword evidence="2" id="KW-1185">Reference proteome</keyword>
<name>A0ACD3AZ39_9AGAR</name>
<accession>A0ACD3AZ39</accession>
<evidence type="ECO:0000313" key="1">
    <source>
        <dbReference type="EMBL" id="TFK71013.1"/>
    </source>
</evidence>
<evidence type="ECO:0000313" key="2">
    <source>
        <dbReference type="Proteomes" id="UP000308600"/>
    </source>
</evidence>
<dbReference type="EMBL" id="ML208304">
    <property type="protein sequence ID" value="TFK71013.1"/>
    <property type="molecule type" value="Genomic_DNA"/>
</dbReference>
<proteinExistence type="predicted"/>
<reference evidence="1 2" key="1">
    <citation type="journal article" date="2019" name="Nat. Ecol. Evol.">
        <title>Megaphylogeny resolves global patterns of mushroom evolution.</title>
        <authorList>
            <person name="Varga T."/>
            <person name="Krizsan K."/>
            <person name="Foldi C."/>
            <person name="Dima B."/>
            <person name="Sanchez-Garcia M."/>
            <person name="Sanchez-Ramirez S."/>
            <person name="Szollosi G.J."/>
            <person name="Szarkandi J.G."/>
            <person name="Papp V."/>
            <person name="Albert L."/>
            <person name="Andreopoulos W."/>
            <person name="Angelini C."/>
            <person name="Antonin V."/>
            <person name="Barry K.W."/>
            <person name="Bougher N.L."/>
            <person name="Buchanan P."/>
            <person name="Buyck B."/>
            <person name="Bense V."/>
            <person name="Catcheside P."/>
            <person name="Chovatia M."/>
            <person name="Cooper J."/>
            <person name="Damon W."/>
            <person name="Desjardin D."/>
            <person name="Finy P."/>
            <person name="Geml J."/>
            <person name="Haridas S."/>
            <person name="Hughes K."/>
            <person name="Justo A."/>
            <person name="Karasinski D."/>
            <person name="Kautmanova I."/>
            <person name="Kiss B."/>
            <person name="Kocsube S."/>
            <person name="Kotiranta H."/>
            <person name="LaButti K.M."/>
            <person name="Lechner B.E."/>
            <person name="Liimatainen K."/>
            <person name="Lipzen A."/>
            <person name="Lukacs Z."/>
            <person name="Mihaltcheva S."/>
            <person name="Morgado L.N."/>
            <person name="Niskanen T."/>
            <person name="Noordeloos M.E."/>
            <person name="Ohm R.A."/>
            <person name="Ortiz-Santana B."/>
            <person name="Ovrebo C."/>
            <person name="Racz N."/>
            <person name="Riley R."/>
            <person name="Savchenko A."/>
            <person name="Shiryaev A."/>
            <person name="Soop K."/>
            <person name="Spirin V."/>
            <person name="Szebenyi C."/>
            <person name="Tomsovsky M."/>
            <person name="Tulloss R.E."/>
            <person name="Uehling J."/>
            <person name="Grigoriev I.V."/>
            <person name="Vagvolgyi C."/>
            <person name="Papp T."/>
            <person name="Martin F.M."/>
            <person name="Miettinen O."/>
            <person name="Hibbett D.S."/>
            <person name="Nagy L.G."/>
        </authorList>
    </citation>
    <scope>NUCLEOTIDE SEQUENCE [LARGE SCALE GENOMIC DNA]</scope>
    <source>
        <strain evidence="1 2">NL-1719</strain>
    </source>
</reference>